<dbReference type="EMBL" id="JAQNDN010000020">
    <property type="protein sequence ID" value="MDC0672830.1"/>
    <property type="molecule type" value="Genomic_DNA"/>
</dbReference>
<protein>
    <submittedName>
        <fullName evidence="3">PQQ-binding-like beta-propeller repeat protein</fullName>
    </submittedName>
</protein>
<dbReference type="SUPFAM" id="SSF50998">
    <property type="entry name" value="Quinoprotein alcohol dehydrogenase-like"/>
    <property type="match status" value="1"/>
</dbReference>
<sequence length="511" mass="54396">MDARSGSGGKAAGALVSALVCACWAPPHVAERPLPPAEQPALAPSLTDPPAPQVEPAPTPAPPAHPISHFAPVWRLDDPAAQLVDADAAHVVVRRLVDDGHELALHDIASGRELGRARLALGDAYARLPSPALVDPRTLIAIGVGGLVGLDVPGLRERWQVAGTRFHDAIGQRRAVGPHVLMQVNTMGVLVRDLATGRERWRRDERSPADTPSVFDGVHVYFHALGHEVVAFAVDDGAERWRQALPGKAWDGRWQLILVGDRLAAVGPETLLFERASGQLVTRYPTGAHPREWHHLAARDGVLFLSSSAGTEALDAATGSPLWAAPAVMGLLAASDDALYGCGPGEFVRVLERASGSEGWRLGVDRCRDPWPGDLPWFRVATGTPLGDLLVTRTSTGLQAHARLAAPPVTAEDATIRGTTAINGRQRGGVEVHVGDRVIRSDARGRFAVTLPAVRGVVAVEIRGDEAERRSGRPCGFDARVSVTLDGSRDYDIALDALADGYECDRACRCD</sequence>
<dbReference type="InterPro" id="IPR011047">
    <property type="entry name" value="Quinoprotein_ADH-like_sf"/>
</dbReference>
<feature type="domain" description="Pyrrolo-quinoline quinone repeat" evidence="2">
    <location>
        <begin position="156"/>
        <end position="360"/>
    </location>
</feature>
<keyword evidence="4" id="KW-1185">Reference proteome</keyword>
<dbReference type="Proteomes" id="UP001217838">
    <property type="component" value="Unassembled WGS sequence"/>
</dbReference>
<dbReference type="InterPro" id="IPR015943">
    <property type="entry name" value="WD40/YVTN_repeat-like_dom_sf"/>
</dbReference>
<dbReference type="Gene3D" id="2.130.10.10">
    <property type="entry name" value="YVTN repeat-like/Quinoprotein amine dehydrogenase"/>
    <property type="match status" value="2"/>
</dbReference>
<evidence type="ECO:0000313" key="3">
    <source>
        <dbReference type="EMBL" id="MDC0672830.1"/>
    </source>
</evidence>
<feature type="compositionally biased region" description="Pro residues" evidence="1">
    <location>
        <begin position="47"/>
        <end position="65"/>
    </location>
</feature>
<dbReference type="InterPro" id="IPR002372">
    <property type="entry name" value="PQQ_rpt_dom"/>
</dbReference>
<dbReference type="PROSITE" id="PS51257">
    <property type="entry name" value="PROKAR_LIPOPROTEIN"/>
    <property type="match status" value="1"/>
</dbReference>
<evidence type="ECO:0000259" key="2">
    <source>
        <dbReference type="Pfam" id="PF13360"/>
    </source>
</evidence>
<evidence type="ECO:0000256" key="1">
    <source>
        <dbReference type="SAM" id="MobiDB-lite"/>
    </source>
</evidence>
<reference evidence="3 4" key="1">
    <citation type="submission" date="2022-11" db="EMBL/GenBank/DDBJ databases">
        <title>Minimal conservation of predation-associated metabolite biosynthetic gene clusters underscores biosynthetic potential of Myxococcota including descriptions for ten novel species: Archangium lansinium sp. nov., Myxococcus landrumus sp. nov., Nannocystis bai.</title>
        <authorList>
            <person name="Ahearne A."/>
            <person name="Stevens C."/>
            <person name="Dowd S."/>
        </authorList>
    </citation>
    <scope>NUCLEOTIDE SEQUENCE [LARGE SCALE GENOMIC DNA]</scope>
    <source>
        <strain evidence="3 4">NCELM</strain>
    </source>
</reference>
<evidence type="ECO:0000313" key="4">
    <source>
        <dbReference type="Proteomes" id="UP001217838"/>
    </source>
</evidence>
<name>A0ABT5BFB2_9BACT</name>
<organism evidence="3 4">
    <name type="scientific">Nannocystis radixulma</name>
    <dbReference type="NCBI Taxonomy" id="2995305"/>
    <lineage>
        <taxon>Bacteria</taxon>
        <taxon>Pseudomonadati</taxon>
        <taxon>Myxococcota</taxon>
        <taxon>Polyangia</taxon>
        <taxon>Nannocystales</taxon>
        <taxon>Nannocystaceae</taxon>
        <taxon>Nannocystis</taxon>
    </lineage>
</organism>
<feature type="region of interest" description="Disordered" evidence="1">
    <location>
        <begin position="34"/>
        <end position="66"/>
    </location>
</feature>
<accession>A0ABT5BFB2</accession>
<comment type="caution">
    <text evidence="3">The sequence shown here is derived from an EMBL/GenBank/DDBJ whole genome shotgun (WGS) entry which is preliminary data.</text>
</comment>
<proteinExistence type="predicted"/>
<gene>
    <name evidence="3" type="ORF">POL58_34070</name>
</gene>
<dbReference type="Pfam" id="PF13360">
    <property type="entry name" value="PQQ_2"/>
    <property type="match status" value="1"/>
</dbReference>
<dbReference type="RefSeq" id="WP_272004942.1">
    <property type="nucleotide sequence ID" value="NZ_JAQNDN010000020.1"/>
</dbReference>